<dbReference type="InterPro" id="IPR000639">
    <property type="entry name" value="Epox_hydrolase-like"/>
</dbReference>
<name>A0A5S4YAC0_9BRAD</name>
<dbReference type="PANTHER" id="PTHR43329">
    <property type="entry name" value="EPOXIDE HYDROLASE"/>
    <property type="match status" value="1"/>
</dbReference>
<dbReference type="InterPro" id="IPR000073">
    <property type="entry name" value="AB_hydrolase_1"/>
</dbReference>
<dbReference type="Pfam" id="PF00561">
    <property type="entry name" value="Abhydrolase_1"/>
    <property type="match status" value="1"/>
</dbReference>
<sequence>MTEHVLKTMRHTTAYLACGAVDAPIINFLHGWPELSISWRHQLPIFAELGFRCVAPDMRGYGRSSIYRQHADYAVENSVRDMVELLDSLGREKAVWVGHDWGSPVVWDIASHHPDRCHGVANLCVPYLPKGFAPENLLPLVDRTLYPENEFPAGQWEYKLFYQENFSTACAALEANPRDTVKALFRKGDPAARGKPARTALIRKHGGWFGGAGRAPDVPMDCDVLTEADLAAYTAALERNGFLGPASWYMNHDRNIAYSAKAINGGRLDMPVLFLHAANDVTCDTTGSRLAEPMREYCADLTEVVVQSGHWMAQERPVAVNAALAKWFGMKLANVWAS</sequence>
<evidence type="ECO:0000259" key="2">
    <source>
        <dbReference type="Pfam" id="PF00561"/>
    </source>
</evidence>
<gene>
    <name evidence="3" type="ORF">FXV83_40975</name>
</gene>
<evidence type="ECO:0000256" key="1">
    <source>
        <dbReference type="ARBA" id="ARBA00022801"/>
    </source>
</evidence>
<dbReference type="Gene3D" id="3.40.50.1820">
    <property type="entry name" value="alpha/beta hydrolase"/>
    <property type="match status" value="1"/>
</dbReference>
<proteinExistence type="predicted"/>
<dbReference type="EMBL" id="VSTH01000237">
    <property type="protein sequence ID" value="TYO60932.1"/>
    <property type="molecule type" value="Genomic_DNA"/>
</dbReference>
<accession>A0A5S4YAC0</accession>
<organism evidence="3 4">
    <name type="scientific">Bradyrhizobium hipponense</name>
    <dbReference type="NCBI Taxonomy" id="2605638"/>
    <lineage>
        <taxon>Bacteria</taxon>
        <taxon>Pseudomonadati</taxon>
        <taxon>Pseudomonadota</taxon>
        <taxon>Alphaproteobacteria</taxon>
        <taxon>Hyphomicrobiales</taxon>
        <taxon>Nitrobacteraceae</taxon>
        <taxon>Bradyrhizobium</taxon>
    </lineage>
</organism>
<feature type="domain" description="AB hydrolase-1" evidence="2">
    <location>
        <begin position="26"/>
        <end position="312"/>
    </location>
</feature>
<comment type="caution">
    <text evidence="3">The sequence shown here is derived from an EMBL/GenBank/DDBJ whole genome shotgun (WGS) entry which is preliminary data.</text>
</comment>
<dbReference type="SUPFAM" id="SSF53474">
    <property type="entry name" value="alpha/beta-Hydrolases"/>
    <property type="match status" value="1"/>
</dbReference>
<dbReference type="InterPro" id="IPR029058">
    <property type="entry name" value="AB_hydrolase_fold"/>
</dbReference>
<reference evidence="3 4" key="1">
    <citation type="submission" date="2019-08" db="EMBL/GenBank/DDBJ databases">
        <title>Bradyrhizobium hipponensis sp. nov., a rhizobium isolated from a Lupinus angustifolius root nodule in Tunisia.</title>
        <authorList>
            <person name="Off K."/>
            <person name="Rejili M."/>
            <person name="Mars M."/>
            <person name="Brachmann A."/>
            <person name="Marin M."/>
        </authorList>
    </citation>
    <scope>NUCLEOTIDE SEQUENCE [LARGE SCALE GENOMIC DNA]</scope>
    <source>
        <strain evidence="4">aSej3</strain>
    </source>
</reference>
<evidence type="ECO:0000313" key="4">
    <source>
        <dbReference type="Proteomes" id="UP000324797"/>
    </source>
</evidence>
<dbReference type="AlphaFoldDB" id="A0A5S4YAC0"/>
<keyword evidence="1 3" id="KW-0378">Hydrolase</keyword>
<keyword evidence="4" id="KW-1185">Reference proteome</keyword>
<dbReference type="PRINTS" id="PR00412">
    <property type="entry name" value="EPOXHYDRLASE"/>
</dbReference>
<dbReference type="GO" id="GO:0016787">
    <property type="term" value="F:hydrolase activity"/>
    <property type="evidence" value="ECO:0007669"/>
    <property type="project" value="UniProtKB-KW"/>
</dbReference>
<protein>
    <submittedName>
        <fullName evidence="3">Alpha/beta hydrolase</fullName>
    </submittedName>
</protein>
<dbReference type="Proteomes" id="UP000324797">
    <property type="component" value="Unassembled WGS sequence"/>
</dbReference>
<evidence type="ECO:0000313" key="3">
    <source>
        <dbReference type="EMBL" id="TYO60932.1"/>
    </source>
</evidence>